<protein>
    <recommendedName>
        <fullName evidence="2">YCII-related domain-containing protein</fullName>
    </recommendedName>
</protein>
<gene>
    <name evidence="3" type="ORF">D7Z94_14395</name>
</gene>
<reference evidence="3 4" key="1">
    <citation type="submission" date="2018-10" db="EMBL/GenBank/DDBJ databases">
        <title>Ulvibacterium marinum gen. nov., sp. nov., a novel marine bacterium of the family Flavobacteriaceae, isolated from a culture of the green alga Ulva prolifera.</title>
        <authorList>
            <person name="Zhang Z."/>
        </authorList>
    </citation>
    <scope>NUCLEOTIDE SEQUENCE [LARGE SCALE GENOMIC DNA]</scope>
    <source>
        <strain evidence="3 4">CCMM003</strain>
    </source>
</reference>
<dbReference type="InterPro" id="IPR011008">
    <property type="entry name" value="Dimeric_a/b-barrel"/>
</dbReference>
<accession>A0A3B0C294</accession>
<dbReference type="Proteomes" id="UP000276603">
    <property type="component" value="Unassembled WGS sequence"/>
</dbReference>
<sequence>MGTKSVPIILLILFFIKPRLKNIKMEFILIVKSKGVEPTSQDMQKLLQNYTPWMQLYTDSGNYVAGSPFRKDGALLTKKGECSLNGNFLKGANLITGYIHLVAESLDAAIQITNECPLLEFNTIVVMPILEMK</sequence>
<dbReference type="EMBL" id="RBCJ01000003">
    <property type="protein sequence ID" value="RKN79492.1"/>
    <property type="molecule type" value="Genomic_DNA"/>
</dbReference>
<evidence type="ECO:0000313" key="4">
    <source>
        <dbReference type="Proteomes" id="UP000276603"/>
    </source>
</evidence>
<comment type="similarity">
    <text evidence="1">Belongs to the YciI family.</text>
</comment>
<feature type="domain" description="YCII-related" evidence="2">
    <location>
        <begin position="27"/>
        <end position="133"/>
    </location>
</feature>
<evidence type="ECO:0000313" key="3">
    <source>
        <dbReference type="EMBL" id="RKN79492.1"/>
    </source>
</evidence>
<dbReference type="Pfam" id="PF03795">
    <property type="entry name" value="YCII"/>
    <property type="match status" value="1"/>
</dbReference>
<organism evidence="3 4">
    <name type="scientific">Ulvibacterium marinum</name>
    <dbReference type="NCBI Taxonomy" id="2419782"/>
    <lineage>
        <taxon>Bacteria</taxon>
        <taxon>Pseudomonadati</taxon>
        <taxon>Bacteroidota</taxon>
        <taxon>Flavobacteriia</taxon>
        <taxon>Flavobacteriales</taxon>
        <taxon>Flavobacteriaceae</taxon>
        <taxon>Ulvibacterium</taxon>
    </lineage>
</organism>
<dbReference type="AlphaFoldDB" id="A0A3B0C294"/>
<proteinExistence type="inferred from homology"/>
<name>A0A3B0C294_9FLAO</name>
<dbReference type="Gene3D" id="3.30.70.1060">
    <property type="entry name" value="Dimeric alpha+beta barrel"/>
    <property type="match status" value="1"/>
</dbReference>
<evidence type="ECO:0000259" key="2">
    <source>
        <dbReference type="Pfam" id="PF03795"/>
    </source>
</evidence>
<dbReference type="InterPro" id="IPR005545">
    <property type="entry name" value="YCII"/>
</dbReference>
<dbReference type="SUPFAM" id="SSF54909">
    <property type="entry name" value="Dimeric alpha+beta barrel"/>
    <property type="match status" value="1"/>
</dbReference>
<evidence type="ECO:0000256" key="1">
    <source>
        <dbReference type="ARBA" id="ARBA00007689"/>
    </source>
</evidence>
<keyword evidence="4" id="KW-1185">Reference proteome</keyword>
<comment type="caution">
    <text evidence="3">The sequence shown here is derived from an EMBL/GenBank/DDBJ whole genome shotgun (WGS) entry which is preliminary data.</text>
</comment>